<dbReference type="OrthoDB" id="534912at2759"/>
<evidence type="ECO:0000256" key="3">
    <source>
        <dbReference type="ARBA" id="ARBA00022692"/>
    </source>
</evidence>
<keyword evidence="5 6" id="KW-0472">Membrane</keyword>
<reference evidence="8 9" key="1">
    <citation type="journal article" date="2018" name="Mol. Plant">
        <title>The genome of Artemisia annua provides insight into the evolution of Asteraceae family and artemisinin biosynthesis.</title>
        <authorList>
            <person name="Shen Q."/>
            <person name="Zhang L."/>
            <person name="Liao Z."/>
            <person name="Wang S."/>
            <person name="Yan T."/>
            <person name="Shi P."/>
            <person name="Liu M."/>
            <person name="Fu X."/>
            <person name="Pan Q."/>
            <person name="Wang Y."/>
            <person name="Lv Z."/>
            <person name="Lu X."/>
            <person name="Zhang F."/>
            <person name="Jiang W."/>
            <person name="Ma Y."/>
            <person name="Chen M."/>
            <person name="Hao X."/>
            <person name="Li L."/>
            <person name="Tang Y."/>
            <person name="Lv G."/>
            <person name="Zhou Y."/>
            <person name="Sun X."/>
            <person name="Brodelius P.E."/>
            <person name="Rose J.K.C."/>
            <person name="Tang K."/>
        </authorList>
    </citation>
    <scope>NUCLEOTIDE SEQUENCE [LARGE SCALE GENOMIC DNA]</scope>
    <source>
        <strain evidence="9">cv. Huhao1</strain>
        <tissue evidence="8">Leaf</tissue>
    </source>
</reference>
<organism evidence="8 9">
    <name type="scientific">Artemisia annua</name>
    <name type="common">Sweet wormwood</name>
    <dbReference type="NCBI Taxonomy" id="35608"/>
    <lineage>
        <taxon>Eukaryota</taxon>
        <taxon>Viridiplantae</taxon>
        <taxon>Streptophyta</taxon>
        <taxon>Embryophyta</taxon>
        <taxon>Tracheophyta</taxon>
        <taxon>Spermatophyta</taxon>
        <taxon>Magnoliopsida</taxon>
        <taxon>eudicotyledons</taxon>
        <taxon>Gunneridae</taxon>
        <taxon>Pentapetalae</taxon>
        <taxon>asterids</taxon>
        <taxon>campanulids</taxon>
        <taxon>Asterales</taxon>
        <taxon>Asteraceae</taxon>
        <taxon>Asteroideae</taxon>
        <taxon>Anthemideae</taxon>
        <taxon>Artemisiinae</taxon>
        <taxon>Artemisia</taxon>
    </lineage>
</organism>
<proteinExistence type="inferred from homology"/>
<keyword evidence="9" id="KW-1185">Reference proteome</keyword>
<evidence type="ECO:0000313" key="9">
    <source>
        <dbReference type="Proteomes" id="UP000245207"/>
    </source>
</evidence>
<dbReference type="STRING" id="35608.A0A2U1L7L9"/>
<dbReference type="Proteomes" id="UP000245207">
    <property type="component" value="Unassembled WGS sequence"/>
</dbReference>
<dbReference type="InterPro" id="IPR001905">
    <property type="entry name" value="Ammonium_transpt"/>
</dbReference>
<accession>A0A2U1L7L9</accession>
<feature type="transmembrane region" description="Helical" evidence="6">
    <location>
        <begin position="132"/>
        <end position="152"/>
    </location>
</feature>
<comment type="similarity">
    <text evidence="2">Belongs to the ammonia transporter channel (TC 1.A.11.2) family.</text>
</comment>
<evidence type="ECO:0000256" key="6">
    <source>
        <dbReference type="SAM" id="Phobius"/>
    </source>
</evidence>
<feature type="transmembrane region" description="Helical" evidence="6">
    <location>
        <begin position="58"/>
        <end position="80"/>
    </location>
</feature>
<evidence type="ECO:0000256" key="5">
    <source>
        <dbReference type="ARBA" id="ARBA00023136"/>
    </source>
</evidence>
<evidence type="ECO:0000256" key="4">
    <source>
        <dbReference type="ARBA" id="ARBA00022989"/>
    </source>
</evidence>
<feature type="domain" description="Ammonium transporter AmtB-like" evidence="7">
    <location>
        <begin position="24"/>
        <end position="219"/>
    </location>
</feature>
<dbReference type="PANTHER" id="PTHR43029">
    <property type="entry name" value="AMMONIUM TRANSPORTER MEP2"/>
    <property type="match status" value="1"/>
</dbReference>
<dbReference type="GO" id="GO:0008519">
    <property type="term" value="F:ammonium channel activity"/>
    <property type="evidence" value="ECO:0007669"/>
    <property type="project" value="InterPro"/>
</dbReference>
<feature type="transmembrane region" description="Helical" evidence="6">
    <location>
        <begin position="164"/>
        <end position="188"/>
    </location>
</feature>
<name>A0A2U1L7L9_ARTAN</name>
<dbReference type="FunFam" id="1.10.3430.10:FF:000022">
    <property type="entry name" value="Os01g0831300 protein"/>
    <property type="match status" value="1"/>
</dbReference>
<dbReference type="Pfam" id="PF00909">
    <property type="entry name" value="Ammonium_transp"/>
    <property type="match status" value="1"/>
</dbReference>
<evidence type="ECO:0000313" key="8">
    <source>
        <dbReference type="EMBL" id="PWA44972.1"/>
    </source>
</evidence>
<sequence length="239" mass="26544">MATPGPYETHLPSVPGWLNKGDNAWQMTASTLVGLQSMPGLVILYASVVKKKWAVNSAFMALYAFAAVLICWVLLCYRMAFGDELLPFWGKGAPALSQSYLIRRAVVPETVNYMRNGVLEVPSEPLYPMATLVYFQFTFAAITMILLAGSVLGRMNIRAWMAFVPLWLIFSYTVGAFSLWGGGFLYHWGVIDYSGGYVIHLSSGIAGFTAAYWKEKNNTPTADYNPTLLNLQRQKTPRA</sequence>
<evidence type="ECO:0000256" key="2">
    <source>
        <dbReference type="ARBA" id="ARBA00005887"/>
    </source>
</evidence>
<comment type="caution">
    <text evidence="8">The sequence shown here is derived from an EMBL/GenBank/DDBJ whole genome shotgun (WGS) entry which is preliminary data.</text>
</comment>
<comment type="subcellular location">
    <subcellularLocation>
        <location evidence="1">Membrane</location>
        <topology evidence="1">Multi-pass membrane protein</topology>
    </subcellularLocation>
</comment>
<dbReference type="AlphaFoldDB" id="A0A2U1L7L9"/>
<dbReference type="SUPFAM" id="SSF111352">
    <property type="entry name" value="Ammonium transporter"/>
    <property type="match status" value="1"/>
</dbReference>
<keyword evidence="4 6" id="KW-1133">Transmembrane helix</keyword>
<gene>
    <name evidence="8" type="ORF">CTI12_AA524120</name>
</gene>
<dbReference type="PANTHER" id="PTHR43029:SF38">
    <property type="entry name" value="AMMONIUM TRANSPORTER 2"/>
    <property type="match status" value="1"/>
</dbReference>
<dbReference type="InterPro" id="IPR029020">
    <property type="entry name" value="Ammonium/urea_transptr"/>
</dbReference>
<protein>
    <submittedName>
        <fullName evidence="8">Ammonium transporter</fullName>
    </submittedName>
</protein>
<feature type="transmembrane region" description="Helical" evidence="6">
    <location>
        <begin position="24"/>
        <end position="46"/>
    </location>
</feature>
<keyword evidence="3 6" id="KW-0812">Transmembrane</keyword>
<evidence type="ECO:0000259" key="7">
    <source>
        <dbReference type="Pfam" id="PF00909"/>
    </source>
</evidence>
<dbReference type="EMBL" id="PKPP01011009">
    <property type="protein sequence ID" value="PWA44972.1"/>
    <property type="molecule type" value="Genomic_DNA"/>
</dbReference>
<dbReference type="Gene3D" id="1.10.3430.10">
    <property type="entry name" value="Ammonium transporter AmtB like domains"/>
    <property type="match status" value="1"/>
</dbReference>
<dbReference type="GO" id="GO:0005886">
    <property type="term" value="C:plasma membrane"/>
    <property type="evidence" value="ECO:0007669"/>
    <property type="project" value="TreeGrafter"/>
</dbReference>
<evidence type="ECO:0000256" key="1">
    <source>
        <dbReference type="ARBA" id="ARBA00004141"/>
    </source>
</evidence>
<dbReference type="InterPro" id="IPR024041">
    <property type="entry name" value="NH4_transpt_AmtB-like_dom"/>
</dbReference>
<feature type="transmembrane region" description="Helical" evidence="6">
    <location>
        <begin position="194"/>
        <end position="213"/>
    </location>
</feature>